<feature type="transmembrane region" description="Helical" evidence="1">
    <location>
        <begin position="98"/>
        <end position="121"/>
    </location>
</feature>
<proteinExistence type="predicted"/>
<evidence type="ECO:0000256" key="1">
    <source>
        <dbReference type="SAM" id="Phobius"/>
    </source>
</evidence>
<dbReference type="PANTHER" id="PTHR23527:SF1">
    <property type="entry name" value="BLL3282 PROTEIN"/>
    <property type="match status" value="1"/>
</dbReference>
<dbReference type="AlphaFoldDB" id="A9IW75"/>
<keyword evidence="1" id="KW-0812">Transmembrane</keyword>
<reference evidence="2 3" key="1">
    <citation type="journal article" date="2007" name="Nat. Genet.">
        <title>Genomic analysis of Bartonella identifies type IV secretion systems as host adaptability factors.</title>
        <authorList>
            <person name="Saenz H.L."/>
            <person name="Engel P."/>
            <person name="Stoeckli M.C."/>
            <person name="Lanz C."/>
            <person name="Raddatz G."/>
            <person name="Vayssier-Taussat M."/>
            <person name="Birtles R."/>
            <person name="Schuster S.C."/>
            <person name="Dehio C."/>
        </authorList>
    </citation>
    <scope>NUCLEOTIDE SEQUENCE [LARGE SCALE GENOMIC DNA]</scope>
    <source>
        <strain evidence="3">DSM 28219 / CCUG 45778 / CIP 105476 / IBS 506</strain>
    </source>
</reference>
<name>A9IW75_BART1</name>
<keyword evidence="1" id="KW-1133">Transmembrane helix</keyword>
<dbReference type="EMBL" id="AM260525">
    <property type="protein sequence ID" value="CAK01900.1"/>
    <property type="molecule type" value="Genomic_DNA"/>
</dbReference>
<evidence type="ECO:0008006" key="4">
    <source>
        <dbReference type="Google" id="ProtNLM"/>
    </source>
</evidence>
<dbReference type="KEGG" id="btr:BT_1557"/>
<dbReference type="InterPro" id="IPR036259">
    <property type="entry name" value="MFS_trans_sf"/>
</dbReference>
<dbReference type="SUPFAM" id="SSF103473">
    <property type="entry name" value="MFS general substrate transporter"/>
    <property type="match status" value="1"/>
</dbReference>
<dbReference type="RefSeq" id="WP_244393421.1">
    <property type="nucleotide sequence ID" value="NC_010161.1"/>
</dbReference>
<dbReference type="PANTHER" id="PTHR23527">
    <property type="entry name" value="BLL3282 PROTEIN"/>
    <property type="match status" value="1"/>
</dbReference>
<dbReference type="eggNOG" id="COG2271">
    <property type="taxonomic scope" value="Bacteria"/>
</dbReference>
<evidence type="ECO:0000313" key="2">
    <source>
        <dbReference type="EMBL" id="CAK01900.1"/>
    </source>
</evidence>
<protein>
    <recommendedName>
        <fullName evidence="4">MFS transporter</fullName>
    </recommendedName>
</protein>
<dbReference type="Proteomes" id="UP000001592">
    <property type="component" value="Chromosome"/>
</dbReference>
<keyword evidence="3" id="KW-1185">Reference proteome</keyword>
<dbReference type="HOGENOM" id="CLU_1802300_0_0_5"/>
<accession>A9IW75</accession>
<dbReference type="InterPro" id="IPR052952">
    <property type="entry name" value="MFS-Transporter"/>
</dbReference>
<sequence>MVSTIAARICNGNKAGGAPIRWALAGIVLPASALVYGIQGAFLVGAIVSFLGGCLFIIFYHSPAKGVAIVPKSKERVSFYANVRSRLAMLAAPHMKNIISSGVSLVIVQYVLTIFITIYFYRIYHLSLDKSAYLFFVSQASGA</sequence>
<keyword evidence="1" id="KW-0472">Membrane</keyword>
<feature type="transmembrane region" description="Helical" evidence="1">
    <location>
        <begin position="20"/>
        <end position="37"/>
    </location>
</feature>
<organism evidence="2 3">
    <name type="scientific">Bartonella tribocorum (strain DSM 28219 / CCUG 45778 / CIP 105476 / IBS 506)</name>
    <dbReference type="NCBI Taxonomy" id="382640"/>
    <lineage>
        <taxon>Bacteria</taxon>
        <taxon>Pseudomonadati</taxon>
        <taxon>Pseudomonadota</taxon>
        <taxon>Alphaproteobacteria</taxon>
        <taxon>Hyphomicrobiales</taxon>
        <taxon>Bartonellaceae</taxon>
        <taxon>Bartonella</taxon>
    </lineage>
</organism>
<gene>
    <name evidence="2" type="ordered locus">BT_1557</name>
</gene>
<feature type="transmembrane region" description="Helical" evidence="1">
    <location>
        <begin position="42"/>
        <end position="61"/>
    </location>
</feature>
<evidence type="ECO:0000313" key="3">
    <source>
        <dbReference type="Proteomes" id="UP000001592"/>
    </source>
</evidence>